<organism evidence="2 3">
    <name type="scientific">Tenacibaculum aiptasiae</name>
    <dbReference type="NCBI Taxonomy" id="426481"/>
    <lineage>
        <taxon>Bacteria</taxon>
        <taxon>Pseudomonadati</taxon>
        <taxon>Bacteroidota</taxon>
        <taxon>Flavobacteriia</taxon>
        <taxon>Flavobacteriales</taxon>
        <taxon>Flavobacteriaceae</taxon>
        <taxon>Tenacibaculum</taxon>
    </lineage>
</organism>
<evidence type="ECO:0000259" key="1">
    <source>
        <dbReference type="Pfam" id="PF18563"/>
    </source>
</evidence>
<dbReference type="Proteomes" id="UP000467305">
    <property type="component" value="Unassembled WGS sequence"/>
</dbReference>
<dbReference type="Gene3D" id="3.30.559.10">
    <property type="entry name" value="Chloramphenicol acetyltransferase-like domain"/>
    <property type="match status" value="1"/>
</dbReference>
<dbReference type="AlphaFoldDB" id="A0A7J5A657"/>
<feature type="non-terminal residue" evidence="2">
    <location>
        <position position="110"/>
    </location>
</feature>
<feature type="domain" description="TubC N-terminal docking" evidence="1">
    <location>
        <begin position="3"/>
        <end position="53"/>
    </location>
</feature>
<dbReference type="Pfam" id="PF18563">
    <property type="entry name" value="TubC_N"/>
    <property type="match status" value="1"/>
</dbReference>
<name>A0A7J5A657_9FLAO</name>
<dbReference type="InterPro" id="IPR023213">
    <property type="entry name" value="CAT-like_dom_sf"/>
</dbReference>
<dbReference type="EMBL" id="WAAU01000085">
    <property type="protein sequence ID" value="KAB1151439.1"/>
    <property type="molecule type" value="Genomic_DNA"/>
</dbReference>
<evidence type="ECO:0000313" key="2">
    <source>
        <dbReference type="EMBL" id="KAB1151439.1"/>
    </source>
</evidence>
<dbReference type="RefSeq" id="WP_150901503.1">
    <property type="nucleotide sequence ID" value="NZ_WAAU01000085.1"/>
</dbReference>
<protein>
    <recommendedName>
        <fullName evidence="1">TubC N-terminal docking domain-containing protein</fullName>
    </recommendedName>
</protein>
<dbReference type="InterPro" id="IPR041464">
    <property type="entry name" value="TubC_N"/>
</dbReference>
<evidence type="ECO:0000313" key="3">
    <source>
        <dbReference type="Proteomes" id="UP000467305"/>
    </source>
</evidence>
<proteinExistence type="predicted"/>
<gene>
    <name evidence="2" type="ORF">F7018_18100</name>
</gene>
<accession>A0A7J5A657</accession>
<reference evidence="2 3" key="1">
    <citation type="submission" date="2019-09" db="EMBL/GenBank/DDBJ databases">
        <authorList>
            <person name="Cao W.R."/>
        </authorList>
    </citation>
    <scope>NUCLEOTIDE SEQUENCE [LARGE SCALE GENOMIC DNA]</scope>
    <source>
        <strain evidence="3">a4</strain>
    </source>
</reference>
<keyword evidence="3" id="KW-1185">Reference proteome</keyword>
<sequence>MRIDEYITNLRNNNIIVTVNQEQLAVYDPDEVLTTEIVGELKEKKEEILTFFKTLRNKESSTIIPKSSFLENYPLSSVQKRMYFMYEFDKGGTSYNMPMFYKVGKSLDIA</sequence>
<dbReference type="Gene3D" id="1.10.10.1830">
    <property type="entry name" value="Non-ribosomal peptide synthase, adenylation domain"/>
    <property type="match status" value="1"/>
</dbReference>
<comment type="caution">
    <text evidence="2">The sequence shown here is derived from an EMBL/GenBank/DDBJ whole genome shotgun (WGS) entry which is preliminary data.</text>
</comment>
<dbReference type="InterPro" id="IPR044894">
    <property type="entry name" value="TubC_N_sf"/>
</dbReference>